<evidence type="ECO:0000256" key="4">
    <source>
        <dbReference type="ARBA" id="ARBA00023136"/>
    </source>
</evidence>
<feature type="transmembrane region" description="Helical" evidence="6">
    <location>
        <begin position="97"/>
        <end position="118"/>
    </location>
</feature>
<keyword evidence="9" id="KW-1185">Reference proteome</keyword>
<dbReference type="Pfam" id="PF04116">
    <property type="entry name" value="FA_hydroxylase"/>
    <property type="match status" value="1"/>
</dbReference>
<comment type="subcellular location">
    <subcellularLocation>
        <location evidence="1">Membrane</location>
    </subcellularLocation>
</comment>
<dbReference type="InterPro" id="IPR006694">
    <property type="entry name" value="Fatty_acid_hydroxylase"/>
</dbReference>
<dbReference type="InterPro" id="IPR050307">
    <property type="entry name" value="Sterol_Desaturase_Related"/>
</dbReference>
<gene>
    <name evidence="8" type="ORF">H6P80_05920</name>
</gene>
<feature type="compositionally biased region" description="Basic residues" evidence="5">
    <location>
        <begin position="1"/>
        <end position="15"/>
    </location>
</feature>
<organism evidence="8 9">
    <name type="scientific">Parasphingopyxis marina</name>
    <dbReference type="NCBI Taxonomy" id="2761622"/>
    <lineage>
        <taxon>Bacteria</taxon>
        <taxon>Pseudomonadati</taxon>
        <taxon>Pseudomonadota</taxon>
        <taxon>Alphaproteobacteria</taxon>
        <taxon>Sphingomonadales</taxon>
        <taxon>Sphingomonadaceae</taxon>
        <taxon>Parasphingopyxis</taxon>
    </lineage>
</organism>
<dbReference type="GO" id="GO:0016020">
    <property type="term" value="C:membrane"/>
    <property type="evidence" value="ECO:0007669"/>
    <property type="project" value="UniProtKB-SubCell"/>
</dbReference>
<reference evidence="8 9" key="1">
    <citation type="submission" date="2020-08" db="EMBL/GenBank/DDBJ databases">
        <title>Draft genome sequence of Parasphingopyxis sp. GrpM-11.</title>
        <authorList>
            <person name="Oh J."/>
            <person name="Roh D.-H."/>
        </authorList>
    </citation>
    <scope>NUCLEOTIDE SEQUENCE [LARGE SCALE GENOMIC DNA]</scope>
    <source>
        <strain evidence="8 9">GrpM-11</strain>
    </source>
</reference>
<feature type="transmembrane region" description="Helical" evidence="6">
    <location>
        <begin position="125"/>
        <end position="144"/>
    </location>
</feature>
<accession>A0A842HW78</accession>
<name>A0A842HW78_9SPHN</name>
<keyword evidence="3 6" id="KW-1133">Transmembrane helix</keyword>
<dbReference type="EMBL" id="JACJVJ010000001">
    <property type="protein sequence ID" value="MBC2777155.1"/>
    <property type="molecule type" value="Genomic_DNA"/>
</dbReference>
<feature type="region of interest" description="Disordered" evidence="5">
    <location>
        <begin position="1"/>
        <end position="28"/>
    </location>
</feature>
<dbReference type="AlphaFoldDB" id="A0A842HW78"/>
<evidence type="ECO:0000259" key="7">
    <source>
        <dbReference type="Pfam" id="PF04116"/>
    </source>
</evidence>
<evidence type="ECO:0000256" key="3">
    <source>
        <dbReference type="ARBA" id="ARBA00022989"/>
    </source>
</evidence>
<evidence type="ECO:0000256" key="2">
    <source>
        <dbReference type="ARBA" id="ARBA00022692"/>
    </source>
</evidence>
<dbReference type="GO" id="GO:0005506">
    <property type="term" value="F:iron ion binding"/>
    <property type="evidence" value="ECO:0007669"/>
    <property type="project" value="InterPro"/>
</dbReference>
<evidence type="ECO:0000256" key="5">
    <source>
        <dbReference type="SAM" id="MobiDB-lite"/>
    </source>
</evidence>
<proteinExistence type="predicted"/>
<feature type="compositionally biased region" description="Basic and acidic residues" evidence="5">
    <location>
        <begin position="16"/>
        <end position="25"/>
    </location>
</feature>
<evidence type="ECO:0000313" key="8">
    <source>
        <dbReference type="EMBL" id="MBC2777155.1"/>
    </source>
</evidence>
<sequence length="334" mass="38244">MQHARRLDRRAHLRRHPADEKPERRRERRQIQLPTSLQFVRRLSATNRRSGQGREAVKTSTIAILAIYLAFGLIELWRSDLFRKKEQTSADWVVELVSTVVLLFVTQPIVLLSSMGLASLLIPQYAGALAGLNVFAAILLFLVFDDMMQYWWHRAAHTFPLLYKLHRPHHNGRYMSVRLVYRNNIFYYLTMPGIWFSGVLIYLGLGWVYAGYIVVKLAVIIGAHSDVAWDKPLYRVKWLSPVMWVVERTISTPATHHAHHGRHAEDGVTNYKGNFGNLLFFWDVLFGTAKITRRYPPSFGVENLPETSLGEQLLWPLITTGGSTVPETAEPASA</sequence>
<comment type="caution">
    <text evidence="8">The sequence shown here is derived from an EMBL/GenBank/DDBJ whole genome shotgun (WGS) entry which is preliminary data.</text>
</comment>
<dbReference type="Proteomes" id="UP000564378">
    <property type="component" value="Unassembled WGS sequence"/>
</dbReference>
<dbReference type="GO" id="GO:0016491">
    <property type="term" value="F:oxidoreductase activity"/>
    <property type="evidence" value="ECO:0007669"/>
    <property type="project" value="InterPro"/>
</dbReference>
<keyword evidence="2 6" id="KW-0812">Transmembrane</keyword>
<evidence type="ECO:0000256" key="1">
    <source>
        <dbReference type="ARBA" id="ARBA00004370"/>
    </source>
</evidence>
<evidence type="ECO:0000256" key="6">
    <source>
        <dbReference type="SAM" id="Phobius"/>
    </source>
</evidence>
<feature type="domain" description="Fatty acid hydroxylase" evidence="7">
    <location>
        <begin position="139"/>
        <end position="288"/>
    </location>
</feature>
<keyword evidence="4 6" id="KW-0472">Membrane</keyword>
<evidence type="ECO:0000313" key="9">
    <source>
        <dbReference type="Proteomes" id="UP000564378"/>
    </source>
</evidence>
<feature type="transmembrane region" description="Helical" evidence="6">
    <location>
        <begin position="56"/>
        <end position="77"/>
    </location>
</feature>
<dbReference type="PANTHER" id="PTHR11863">
    <property type="entry name" value="STEROL DESATURASE"/>
    <property type="match status" value="1"/>
</dbReference>
<dbReference type="GO" id="GO:0008610">
    <property type="term" value="P:lipid biosynthetic process"/>
    <property type="evidence" value="ECO:0007669"/>
    <property type="project" value="InterPro"/>
</dbReference>
<protein>
    <submittedName>
        <fullName evidence="8">Sterol desaturase family protein</fullName>
    </submittedName>
</protein>